<keyword evidence="1" id="KW-0547">Nucleotide-binding</keyword>
<comment type="catalytic activity">
    <reaction evidence="1">
        <text>1,6-anhydro-N-acetyl-beta-muramate + ATP + H2O = N-acetyl-D-muramate 6-phosphate + ADP + H(+)</text>
        <dbReference type="Rhea" id="RHEA:24952"/>
        <dbReference type="ChEBI" id="CHEBI:15377"/>
        <dbReference type="ChEBI" id="CHEBI:15378"/>
        <dbReference type="ChEBI" id="CHEBI:30616"/>
        <dbReference type="ChEBI" id="CHEBI:58690"/>
        <dbReference type="ChEBI" id="CHEBI:58722"/>
        <dbReference type="ChEBI" id="CHEBI:456216"/>
        <dbReference type="EC" id="2.7.1.170"/>
    </reaction>
</comment>
<dbReference type="CDD" id="cd24050">
    <property type="entry name" value="ASKHA_NBD_ANMK"/>
    <property type="match status" value="1"/>
</dbReference>
<dbReference type="PANTHER" id="PTHR30605">
    <property type="entry name" value="ANHYDRO-N-ACETYLMURAMIC ACID KINASE"/>
    <property type="match status" value="1"/>
</dbReference>
<dbReference type="HAMAP" id="MF_01270">
    <property type="entry name" value="AnhMurNAc_kinase"/>
    <property type="match status" value="1"/>
</dbReference>
<comment type="function">
    <text evidence="1">Catalyzes the specific phosphorylation of 1,6-anhydro-N-acetylmuramic acid (anhMurNAc) with the simultaneous cleavage of the 1,6-anhydro ring, generating MurNAc-6-P. Is required for the utilization of anhMurNAc either imported from the medium or derived from its own cell wall murein, and thus plays a role in cell wall recycling.</text>
</comment>
<gene>
    <name evidence="1" type="primary">anmK</name>
    <name evidence="2" type="ORF">ABS311_08465</name>
</gene>
<dbReference type="Pfam" id="PF03702">
    <property type="entry name" value="AnmK"/>
    <property type="match status" value="1"/>
</dbReference>
<keyword evidence="3" id="KW-1185">Reference proteome</keyword>
<feature type="binding site" evidence="1">
    <location>
        <begin position="10"/>
        <end position="17"/>
    </location>
    <ligand>
        <name>ATP</name>
        <dbReference type="ChEBI" id="CHEBI:30616"/>
    </ligand>
</feature>
<dbReference type="RefSeq" id="WP_350401459.1">
    <property type="nucleotide sequence ID" value="NZ_JBELOE010000154.1"/>
</dbReference>
<name>A0ABV1RGW7_9ALTE</name>
<dbReference type="Gene3D" id="3.30.420.40">
    <property type="match status" value="2"/>
</dbReference>
<keyword evidence="1 2" id="KW-0418">Kinase</keyword>
<dbReference type="InterPro" id="IPR043129">
    <property type="entry name" value="ATPase_NBD"/>
</dbReference>
<keyword evidence="1 2" id="KW-0808">Transferase</keyword>
<dbReference type="Proteomes" id="UP001467690">
    <property type="component" value="Unassembled WGS sequence"/>
</dbReference>
<dbReference type="NCBIfam" id="NF007139">
    <property type="entry name" value="PRK09585.1-3"/>
    <property type="match status" value="1"/>
</dbReference>
<dbReference type="PANTHER" id="PTHR30605:SF0">
    <property type="entry name" value="ANHYDRO-N-ACETYLMURAMIC ACID KINASE"/>
    <property type="match status" value="1"/>
</dbReference>
<evidence type="ECO:0000313" key="2">
    <source>
        <dbReference type="EMBL" id="MER2491917.1"/>
    </source>
</evidence>
<dbReference type="InterPro" id="IPR005338">
    <property type="entry name" value="Anhydro_N_Ac-Mur_kinase"/>
</dbReference>
<proteinExistence type="inferred from homology"/>
<keyword evidence="1" id="KW-0119">Carbohydrate metabolism</keyword>
<dbReference type="GO" id="GO:0016301">
    <property type="term" value="F:kinase activity"/>
    <property type="evidence" value="ECO:0007669"/>
    <property type="project" value="UniProtKB-KW"/>
</dbReference>
<evidence type="ECO:0000313" key="3">
    <source>
        <dbReference type="Proteomes" id="UP001467690"/>
    </source>
</evidence>
<dbReference type="EMBL" id="JBELOE010000154">
    <property type="protein sequence ID" value="MER2491917.1"/>
    <property type="molecule type" value="Genomic_DNA"/>
</dbReference>
<reference evidence="2 3" key="1">
    <citation type="submission" date="2024-06" db="EMBL/GenBank/DDBJ databases">
        <authorList>
            <person name="Chen R.Y."/>
        </authorList>
    </citation>
    <scope>NUCLEOTIDE SEQUENCE [LARGE SCALE GENOMIC DNA]</scope>
    <source>
        <strain evidence="2 3">D2</strain>
    </source>
</reference>
<evidence type="ECO:0000256" key="1">
    <source>
        <dbReference type="HAMAP-Rule" id="MF_01270"/>
    </source>
</evidence>
<accession>A0ABV1RGW7</accession>
<comment type="similarity">
    <text evidence="1">Belongs to the anhydro-N-acetylmuramic acid kinase family.</text>
</comment>
<comment type="pathway">
    <text evidence="1">Cell wall biogenesis; peptidoglycan recycling.</text>
</comment>
<sequence>MPFYIGLMSGTSADGIDASLVGFSPEMQPAEHYFLEFSAQLKQQIVSLYQATDNEIIRTGLLANELAHLYAKAVKALLAKSNIDSSQINAIGCHGQTIRHCVDLSSPFSVQICNYALLAELTGIDVIGDFRSADIAAGGQGAPLVPAFHQQILPPANQPQVLLNIGGIANLSLFDETGKLLGAYDTGPGNALLDDWINLQQQKAYDKNGEWAAQGRVSEPLLQKLLNDLYFVKAPPKSTGREYFNLAWLQTKLANFDINAVDVQRSLLQLTCVTIAQEIAAKIKHGNVWVCGGGAHNKALLASLQQALGDRFTIASSAAVKIDPDWVESQCFAWLAYCFREKITANLPQVTGARKTKVLGCLYPA</sequence>
<dbReference type="SUPFAM" id="SSF53067">
    <property type="entry name" value="Actin-like ATPase domain"/>
    <property type="match status" value="1"/>
</dbReference>
<dbReference type="EC" id="2.7.1.170" evidence="1"/>
<organism evidence="2 3">
    <name type="scientific">Catenovulum sediminis</name>
    <dbReference type="NCBI Taxonomy" id="1740262"/>
    <lineage>
        <taxon>Bacteria</taxon>
        <taxon>Pseudomonadati</taxon>
        <taxon>Pseudomonadota</taxon>
        <taxon>Gammaproteobacteria</taxon>
        <taxon>Alteromonadales</taxon>
        <taxon>Alteromonadaceae</taxon>
        <taxon>Catenovulum</taxon>
    </lineage>
</organism>
<comment type="pathway">
    <text evidence="1">Amino-sugar metabolism; 1,6-anhydro-N-acetylmuramate degradation.</text>
</comment>
<protein>
    <recommendedName>
        <fullName evidence="1">Anhydro-N-acetylmuramic acid kinase</fullName>
        <ecNumber evidence="1">2.7.1.170</ecNumber>
    </recommendedName>
    <alternativeName>
        <fullName evidence="1">AnhMurNAc kinase</fullName>
    </alternativeName>
</protein>
<comment type="caution">
    <text evidence="2">The sequence shown here is derived from an EMBL/GenBank/DDBJ whole genome shotgun (WGS) entry which is preliminary data.</text>
</comment>
<keyword evidence="1" id="KW-0067">ATP-binding</keyword>